<dbReference type="GO" id="GO:0003723">
    <property type="term" value="F:RNA binding"/>
    <property type="evidence" value="ECO:0007669"/>
    <property type="project" value="TreeGrafter"/>
</dbReference>
<dbReference type="InterPro" id="IPR014001">
    <property type="entry name" value="Helicase_ATP-bd"/>
</dbReference>
<evidence type="ECO:0000256" key="2">
    <source>
        <dbReference type="ARBA" id="ARBA00022801"/>
    </source>
</evidence>
<dbReference type="PROSITE" id="PS51194">
    <property type="entry name" value="HELICASE_CTER"/>
    <property type="match status" value="1"/>
</dbReference>
<evidence type="ECO:0000313" key="9">
    <source>
        <dbReference type="Proteomes" id="UP000487882"/>
    </source>
</evidence>
<dbReference type="GO" id="GO:0005524">
    <property type="term" value="F:ATP binding"/>
    <property type="evidence" value="ECO:0007669"/>
    <property type="project" value="UniProtKB-KW"/>
</dbReference>
<evidence type="ECO:0000259" key="7">
    <source>
        <dbReference type="PROSITE" id="PS51194"/>
    </source>
</evidence>
<dbReference type="InterPro" id="IPR010222">
    <property type="entry name" value="RNA_helicase_HrpA"/>
</dbReference>
<dbReference type="InterPro" id="IPR027417">
    <property type="entry name" value="P-loop_NTPase"/>
</dbReference>
<keyword evidence="2" id="KW-0378">Hydrolase</keyword>
<organism evidence="8 9">
    <name type="scientific">Bifidobacterium canis</name>
    <dbReference type="NCBI Taxonomy" id="2610880"/>
    <lineage>
        <taxon>Bacteria</taxon>
        <taxon>Bacillati</taxon>
        <taxon>Actinomycetota</taxon>
        <taxon>Actinomycetes</taxon>
        <taxon>Bifidobacteriales</taxon>
        <taxon>Bifidobacteriaceae</taxon>
        <taxon>Bifidobacterium</taxon>
    </lineage>
</organism>
<proteinExistence type="predicted"/>
<feature type="domain" description="Helicase ATP-binding" evidence="6">
    <location>
        <begin position="19"/>
        <end position="183"/>
    </location>
</feature>
<evidence type="ECO:0000256" key="5">
    <source>
        <dbReference type="SAM" id="MobiDB-lite"/>
    </source>
</evidence>
<sequence length="533" mass="59140">MKFEYPDQLPVSAAREAIANAVRSSQVVIISGQTGSGKTTQLPKILLELGRGSHGKQIVHTQPRRLAARTVAERIADEMGVHLGDEIGYQVRFTDESSPKTRLRVVTDGILLAQIQRDPHLTRYDTIIIDEAHERSLNIDFLLGYLTALLPQRRDLKLIITSATIDSVKFQKHFEDALHTKVPVIEVSGRTYPVTICYEPLGGTPALMRHVPGFADGEAGEDITNPDAEAMDMPTAVARACTELAILSTHDQGPRDILVFASGERDIRDFEQALRHHFGPRAADMRRPDAIEIVPLFARLSAKEQHRVFESHSHQRIVIATNVAETSLTVPGIRYVVDPGTARISRYSKQAKVQRLPIEPISQASADQRSGRCGRIADGIAIRLYSSEDYESRPRFTEPEILRTSLGAVVLHMLSVGVAKTAEDITDFGFIDPPDIKAVSDGINELTELRAITRKHGSMQLTHTGRQLARIPIDVRLGRMVIEAARSTTPNTLAAVLVIVAFLSLQDPRERPDEKREEADRIHNRYADPTSDF</sequence>
<dbReference type="EMBL" id="WNLP01000001">
    <property type="protein sequence ID" value="MUH58778.1"/>
    <property type="molecule type" value="Genomic_DNA"/>
</dbReference>
<dbReference type="Pfam" id="PF00270">
    <property type="entry name" value="DEAD"/>
    <property type="match status" value="1"/>
</dbReference>
<keyword evidence="1" id="KW-0547">Nucleotide-binding</keyword>
<dbReference type="SMART" id="SM00847">
    <property type="entry name" value="HA2"/>
    <property type="match status" value="1"/>
</dbReference>
<dbReference type="NCBIfam" id="TIGR01967">
    <property type="entry name" value="DEAH_box_HrpA"/>
    <property type="match status" value="1"/>
</dbReference>
<gene>
    <name evidence="8" type="ORF">GSD1FS_0066</name>
</gene>
<dbReference type="PANTHER" id="PTHR18934:SF99">
    <property type="entry name" value="ATP-DEPENDENT RNA HELICASE DHX37-RELATED"/>
    <property type="match status" value="1"/>
</dbReference>
<feature type="region of interest" description="Disordered" evidence="5">
    <location>
        <begin position="509"/>
        <end position="533"/>
    </location>
</feature>
<dbReference type="CDD" id="cd18791">
    <property type="entry name" value="SF2_C_RHA"/>
    <property type="match status" value="1"/>
</dbReference>
<reference evidence="8 9" key="1">
    <citation type="submission" date="2019-09" db="EMBL/GenBank/DDBJ databases">
        <title>Bifidobacterium canis sp. nov., isolated from the digestive tract of German Shepherd dog puppy.</title>
        <authorList>
            <person name="Bunesova V."/>
        </authorList>
    </citation>
    <scope>NUCLEOTIDE SEQUENCE [LARGE SCALE GENOMIC DNA]</scope>
    <source>
        <strain evidence="8 9">GSD1FS</strain>
    </source>
</reference>
<evidence type="ECO:0000256" key="4">
    <source>
        <dbReference type="ARBA" id="ARBA00022840"/>
    </source>
</evidence>
<protein>
    <submittedName>
        <fullName evidence="8">ATP-dependent helicase</fullName>
    </submittedName>
</protein>
<feature type="domain" description="Helicase C-terminal" evidence="7">
    <location>
        <begin position="241"/>
        <end position="417"/>
    </location>
</feature>
<name>A0A7K1J2A9_9BIFI</name>
<dbReference type="Pfam" id="PF00271">
    <property type="entry name" value="Helicase_C"/>
    <property type="match status" value="1"/>
</dbReference>
<comment type="caution">
    <text evidence="8">The sequence shown here is derived from an EMBL/GenBank/DDBJ whole genome shotgun (WGS) entry which is preliminary data.</text>
</comment>
<dbReference type="PROSITE" id="PS51192">
    <property type="entry name" value="HELICASE_ATP_BIND_1"/>
    <property type="match status" value="1"/>
</dbReference>
<dbReference type="FunFam" id="3.40.50.300:FF:002125">
    <property type="entry name" value="ATP-dependent helicase HrpB"/>
    <property type="match status" value="1"/>
</dbReference>
<dbReference type="Proteomes" id="UP000487882">
    <property type="component" value="Unassembled WGS sequence"/>
</dbReference>
<dbReference type="SMART" id="SM00382">
    <property type="entry name" value="AAA"/>
    <property type="match status" value="1"/>
</dbReference>
<evidence type="ECO:0000256" key="1">
    <source>
        <dbReference type="ARBA" id="ARBA00022741"/>
    </source>
</evidence>
<dbReference type="FunFam" id="1.20.120.1080:FF:000005">
    <property type="entry name" value="ATP-dependent helicase HrpA"/>
    <property type="match status" value="1"/>
</dbReference>
<dbReference type="SMART" id="SM00490">
    <property type="entry name" value="HELICc"/>
    <property type="match status" value="1"/>
</dbReference>
<accession>A0A7K1J2A9</accession>
<keyword evidence="4" id="KW-0067">ATP-binding</keyword>
<feature type="compositionally biased region" description="Basic and acidic residues" evidence="5">
    <location>
        <begin position="509"/>
        <end position="526"/>
    </location>
</feature>
<dbReference type="SUPFAM" id="SSF52540">
    <property type="entry name" value="P-loop containing nucleoside triphosphate hydrolases"/>
    <property type="match status" value="1"/>
</dbReference>
<dbReference type="InterPro" id="IPR007502">
    <property type="entry name" value="Helicase-assoc_dom"/>
</dbReference>
<evidence type="ECO:0000313" key="8">
    <source>
        <dbReference type="EMBL" id="MUH58778.1"/>
    </source>
</evidence>
<dbReference type="AlphaFoldDB" id="A0A7K1J2A9"/>
<dbReference type="GO" id="GO:0003724">
    <property type="term" value="F:RNA helicase activity"/>
    <property type="evidence" value="ECO:0007669"/>
    <property type="project" value="InterPro"/>
</dbReference>
<dbReference type="SMART" id="SM00487">
    <property type="entry name" value="DEXDc"/>
    <property type="match status" value="1"/>
</dbReference>
<dbReference type="InterPro" id="IPR001650">
    <property type="entry name" value="Helicase_C-like"/>
</dbReference>
<dbReference type="PANTHER" id="PTHR18934">
    <property type="entry name" value="ATP-DEPENDENT RNA HELICASE"/>
    <property type="match status" value="1"/>
</dbReference>
<dbReference type="Gene3D" id="3.40.50.300">
    <property type="entry name" value="P-loop containing nucleotide triphosphate hydrolases"/>
    <property type="match status" value="2"/>
</dbReference>
<dbReference type="GO" id="GO:0016787">
    <property type="term" value="F:hydrolase activity"/>
    <property type="evidence" value="ECO:0007669"/>
    <property type="project" value="UniProtKB-KW"/>
</dbReference>
<dbReference type="InterPro" id="IPR011545">
    <property type="entry name" value="DEAD/DEAH_box_helicase_dom"/>
</dbReference>
<dbReference type="InterPro" id="IPR003593">
    <property type="entry name" value="AAA+_ATPase"/>
</dbReference>
<evidence type="ECO:0000259" key="6">
    <source>
        <dbReference type="PROSITE" id="PS51192"/>
    </source>
</evidence>
<dbReference type="Gene3D" id="1.20.120.1080">
    <property type="match status" value="1"/>
</dbReference>
<keyword evidence="9" id="KW-1185">Reference proteome</keyword>
<keyword evidence="3 8" id="KW-0347">Helicase</keyword>
<evidence type="ECO:0000256" key="3">
    <source>
        <dbReference type="ARBA" id="ARBA00022806"/>
    </source>
</evidence>